<evidence type="ECO:0000256" key="1">
    <source>
        <dbReference type="ARBA" id="ARBA00023002"/>
    </source>
</evidence>
<dbReference type="InterPro" id="IPR036291">
    <property type="entry name" value="NAD(P)-bd_dom_sf"/>
</dbReference>
<dbReference type="InterPro" id="IPR029752">
    <property type="entry name" value="D-isomer_DH_CS1"/>
</dbReference>
<dbReference type="PANTHER" id="PTHR10996">
    <property type="entry name" value="2-HYDROXYACID DEHYDROGENASE-RELATED"/>
    <property type="match status" value="1"/>
</dbReference>
<sequence length="347" mass="38308">MPTSQVKLFRKMLPGWELDMGGKELPGVLIFEIGGAAGILESHVEFLKTHFNLITMKEFQKSKEELHEKIKSIFVFDGRPLIDRQLLESLPNLKVVGNSGVGVNHLDLKLISSFGAKITNTPHAVSDSTADIGMALMLASARRLVEGCHIAMSPQTKHFAVDWLGVEVTRATLGIIGMGSIGYKVAKRAKAFDMNILYHNRNRRKEEEERLVGATYCKSIEELLQQSDFVMLVVSLTSETYKLIGKRELELMKPTAILINICRGAVVDQDALGEALQNGIIKAAALDVTDPEPLPRDHQLLQLKNVIITPHIGTATVQALRMMTEETVENTLAVLNDLPIPSEVNPN</sequence>
<dbReference type="Gene3D" id="3.40.50.720">
    <property type="entry name" value="NAD(P)-binding Rossmann-like Domain"/>
    <property type="match status" value="2"/>
</dbReference>
<dbReference type="RefSeq" id="XP_054840994.1">
    <property type="nucleotide sequence ID" value="XM_054985019.1"/>
</dbReference>
<dbReference type="InterPro" id="IPR006139">
    <property type="entry name" value="D-isomer_2_OHA_DH_cat_dom"/>
</dbReference>
<dbReference type="GO" id="GO:0016618">
    <property type="term" value="F:hydroxypyruvate reductase [NAD(P)H] activity"/>
    <property type="evidence" value="ECO:0007669"/>
    <property type="project" value="TreeGrafter"/>
</dbReference>
<dbReference type="Pfam" id="PF02826">
    <property type="entry name" value="2-Hacid_dh_C"/>
    <property type="match status" value="1"/>
</dbReference>
<keyword evidence="1 3" id="KW-0560">Oxidoreductase</keyword>
<feature type="domain" description="D-isomer specific 2-hydroxyacid dehydrogenase NAD-binding" evidence="5">
    <location>
        <begin position="134"/>
        <end position="313"/>
    </location>
</feature>
<evidence type="ECO:0000256" key="2">
    <source>
        <dbReference type="ARBA" id="ARBA00073306"/>
    </source>
</evidence>
<dbReference type="Pfam" id="PF00389">
    <property type="entry name" value="2-Hacid_dh"/>
    <property type="match status" value="1"/>
</dbReference>
<name>A0AA97L3J7_EUBMA</name>
<dbReference type="PROSITE" id="PS00065">
    <property type="entry name" value="D_2_HYDROXYACID_DH_1"/>
    <property type="match status" value="1"/>
</dbReference>
<keyword evidence="6" id="KW-1185">Reference proteome</keyword>
<dbReference type="SUPFAM" id="SSF51735">
    <property type="entry name" value="NAD(P)-binding Rossmann-fold domains"/>
    <property type="match status" value="1"/>
</dbReference>
<dbReference type="InterPro" id="IPR029753">
    <property type="entry name" value="D-isomer_DH_CS"/>
</dbReference>
<proteinExistence type="inferred from homology"/>
<protein>
    <recommendedName>
        <fullName evidence="2">Glyoxylate reductase/hydroxypyruvate reductase</fullName>
    </recommendedName>
</protein>
<dbReference type="InterPro" id="IPR050223">
    <property type="entry name" value="D-isomer_2-hydroxyacid_DH"/>
</dbReference>
<dbReference type="Proteomes" id="UP001190640">
    <property type="component" value="Chromosome 7"/>
</dbReference>
<evidence type="ECO:0000313" key="7">
    <source>
        <dbReference type="RefSeq" id="XP_054840994.1"/>
    </source>
</evidence>
<dbReference type="GO" id="GO:0030267">
    <property type="term" value="F:glyoxylate reductase (NADPH) activity"/>
    <property type="evidence" value="ECO:0007669"/>
    <property type="project" value="TreeGrafter"/>
</dbReference>
<dbReference type="GO" id="GO:0005829">
    <property type="term" value="C:cytosol"/>
    <property type="evidence" value="ECO:0007669"/>
    <property type="project" value="TreeGrafter"/>
</dbReference>
<dbReference type="AlphaFoldDB" id="A0AA97L3J7"/>
<dbReference type="InterPro" id="IPR006140">
    <property type="entry name" value="D-isomer_DH_NAD-bd"/>
</dbReference>
<dbReference type="SUPFAM" id="SSF52283">
    <property type="entry name" value="Formate/glycerate dehydrogenase catalytic domain-like"/>
    <property type="match status" value="1"/>
</dbReference>
<dbReference type="KEGG" id="emc:129333396"/>
<dbReference type="GO" id="GO:0051287">
    <property type="term" value="F:NAD binding"/>
    <property type="evidence" value="ECO:0007669"/>
    <property type="project" value="InterPro"/>
</dbReference>
<reference evidence="7" key="1">
    <citation type="submission" date="2025-08" db="UniProtKB">
        <authorList>
            <consortium name="RefSeq"/>
        </authorList>
    </citation>
    <scope>IDENTIFICATION</scope>
    <source>
        <tissue evidence="7">Blood</tissue>
    </source>
</reference>
<accession>A0AA97L3J7</accession>
<evidence type="ECO:0000256" key="3">
    <source>
        <dbReference type="RuleBase" id="RU003719"/>
    </source>
</evidence>
<dbReference type="CDD" id="cd05301">
    <property type="entry name" value="GDH"/>
    <property type="match status" value="1"/>
</dbReference>
<dbReference type="FunFam" id="3.40.50.720:FF:000026">
    <property type="entry name" value="Glyoxylate/hydroxypyruvate reductase B"/>
    <property type="match status" value="1"/>
</dbReference>
<dbReference type="PANTHER" id="PTHR10996:SF149">
    <property type="entry name" value="2-KETOGLUCONATE REDUCTASE"/>
    <property type="match status" value="1"/>
</dbReference>
<organism evidence="6 7">
    <name type="scientific">Eublepharis macularius</name>
    <name type="common">Leopard gecko</name>
    <name type="synonym">Cyrtodactylus macularius</name>
    <dbReference type="NCBI Taxonomy" id="481883"/>
    <lineage>
        <taxon>Eukaryota</taxon>
        <taxon>Metazoa</taxon>
        <taxon>Chordata</taxon>
        <taxon>Craniata</taxon>
        <taxon>Vertebrata</taxon>
        <taxon>Euteleostomi</taxon>
        <taxon>Lepidosauria</taxon>
        <taxon>Squamata</taxon>
        <taxon>Bifurcata</taxon>
        <taxon>Gekkota</taxon>
        <taxon>Eublepharidae</taxon>
        <taxon>Eublepharinae</taxon>
        <taxon>Eublepharis</taxon>
    </lineage>
</organism>
<dbReference type="GeneID" id="129333396"/>
<evidence type="ECO:0000259" key="5">
    <source>
        <dbReference type="Pfam" id="PF02826"/>
    </source>
</evidence>
<dbReference type="PROSITE" id="PS00671">
    <property type="entry name" value="D_2_HYDROXYACID_DH_3"/>
    <property type="match status" value="1"/>
</dbReference>
<gene>
    <name evidence="7" type="primary">LOC129333396</name>
</gene>
<feature type="domain" description="D-isomer specific 2-hydroxyacid dehydrogenase catalytic" evidence="4">
    <location>
        <begin position="39"/>
        <end position="345"/>
    </location>
</feature>
<comment type="similarity">
    <text evidence="3">Belongs to the D-isomer specific 2-hydroxyacid dehydrogenase family.</text>
</comment>
<evidence type="ECO:0000313" key="6">
    <source>
        <dbReference type="Proteomes" id="UP001190640"/>
    </source>
</evidence>
<evidence type="ECO:0000259" key="4">
    <source>
        <dbReference type="Pfam" id="PF00389"/>
    </source>
</evidence>